<dbReference type="Gene3D" id="3.20.20.70">
    <property type="entry name" value="Aldolase class I"/>
    <property type="match status" value="1"/>
</dbReference>
<dbReference type="GO" id="GO:0009098">
    <property type="term" value="P:L-leucine biosynthetic process"/>
    <property type="evidence" value="ECO:0007669"/>
    <property type="project" value="UniProtKB-UniRule"/>
</dbReference>
<evidence type="ECO:0000256" key="11">
    <source>
        <dbReference type="HAMAP-Rule" id="MF_01025"/>
    </source>
</evidence>
<dbReference type="Proteomes" id="UP000772181">
    <property type="component" value="Unassembled WGS sequence"/>
</dbReference>
<dbReference type="PANTHER" id="PTHR10277">
    <property type="entry name" value="HOMOCITRATE SYNTHASE-RELATED"/>
    <property type="match status" value="1"/>
</dbReference>
<comment type="caution">
    <text evidence="13">The sequence shown here is derived from an EMBL/GenBank/DDBJ whole genome shotgun (WGS) entry which is preliminary data.</text>
</comment>
<dbReference type="FunFam" id="3.20.20.70:FF:000010">
    <property type="entry name" value="2-isopropylmalate synthase"/>
    <property type="match status" value="1"/>
</dbReference>
<dbReference type="InterPro" id="IPR000891">
    <property type="entry name" value="PYR_CT"/>
</dbReference>
<comment type="function">
    <text evidence="11">Catalyzes the condensation of the acetyl group of acetyl-CoA with 3-methyl-2-oxobutanoate (2-ketoisovalerate) to form 3-carboxy-3-hydroxy-4-methylpentanoate (2-isopropylmalate).</text>
</comment>
<dbReference type="NCBIfam" id="NF002086">
    <property type="entry name" value="PRK00915.1-3"/>
    <property type="match status" value="1"/>
</dbReference>
<keyword evidence="5 11" id="KW-0432">Leucine biosynthesis</keyword>
<keyword evidence="8 11" id="KW-0479">Metal-binding</keyword>
<evidence type="ECO:0000256" key="5">
    <source>
        <dbReference type="ARBA" id="ARBA00022430"/>
    </source>
</evidence>
<dbReference type="InterPro" id="IPR002034">
    <property type="entry name" value="AIPM/Hcit_synth_CS"/>
</dbReference>
<organism evidence="13 14">
    <name type="scientific">Tectimicrobiota bacterium</name>
    <dbReference type="NCBI Taxonomy" id="2528274"/>
    <lineage>
        <taxon>Bacteria</taxon>
        <taxon>Pseudomonadati</taxon>
        <taxon>Nitrospinota/Tectimicrobiota group</taxon>
        <taxon>Candidatus Tectimicrobiota</taxon>
    </lineage>
</organism>
<dbReference type="PROSITE" id="PS00815">
    <property type="entry name" value="AIPM_HOMOCIT_SYNTH_1"/>
    <property type="match status" value="1"/>
</dbReference>
<comment type="similarity">
    <text evidence="2 11">Belongs to the alpha-IPM synthase/homocitrate synthase family. LeuA type 1 subfamily.</text>
</comment>
<evidence type="ECO:0000256" key="1">
    <source>
        <dbReference type="ARBA" id="ARBA00004689"/>
    </source>
</evidence>
<gene>
    <name evidence="11" type="primary">leuA</name>
    <name evidence="13" type="ORF">HY730_00505</name>
</gene>
<dbReference type="NCBIfam" id="TIGR00973">
    <property type="entry name" value="leuA_bact"/>
    <property type="match status" value="1"/>
</dbReference>
<dbReference type="Gene3D" id="3.30.160.270">
    <property type="match status" value="1"/>
</dbReference>
<dbReference type="InterPro" id="IPR036230">
    <property type="entry name" value="LeuA_allosteric_dom_sf"/>
</dbReference>
<dbReference type="CDD" id="cd07940">
    <property type="entry name" value="DRE_TIM_IPMS"/>
    <property type="match status" value="1"/>
</dbReference>
<dbReference type="PROSITE" id="PS50991">
    <property type="entry name" value="PYR_CT"/>
    <property type="match status" value="1"/>
</dbReference>
<evidence type="ECO:0000256" key="2">
    <source>
        <dbReference type="ARBA" id="ARBA00009396"/>
    </source>
</evidence>
<dbReference type="SUPFAM" id="SSF110921">
    <property type="entry name" value="2-isopropylmalate synthase LeuA, allosteric (dimerisation) domain"/>
    <property type="match status" value="1"/>
</dbReference>
<protein>
    <recommendedName>
        <fullName evidence="4 11">2-isopropylmalate synthase</fullName>
        <ecNumber evidence="3 11">2.3.3.13</ecNumber>
    </recommendedName>
    <alternativeName>
        <fullName evidence="11">Alpha-IPM synthase</fullName>
    </alternativeName>
    <alternativeName>
        <fullName evidence="11">Alpha-isopropylmalate synthase</fullName>
    </alternativeName>
</protein>
<dbReference type="InterPro" id="IPR005671">
    <property type="entry name" value="LeuA_bact_synth"/>
</dbReference>
<feature type="region of interest" description="Regulatory domain" evidence="11">
    <location>
        <begin position="391"/>
        <end position="503"/>
    </location>
</feature>
<evidence type="ECO:0000256" key="8">
    <source>
        <dbReference type="ARBA" id="ARBA00022723"/>
    </source>
</evidence>
<sequence>MPRKIDIFDTTLRDGEQVPGAKLNEEQKLEIAKQLAKMKVDVIEAGFPASSPGDLEAVRRIAKEVRGPIITALARTVKEDIDILWEAIKYAERPRIHIVLGTSDIHVEKKLGMNREQAFHMGLEALKYAKSLCEEVEYSTEDASRSDFDYLCMVVESVIKAGATVVNIPDTVGYAIPEQFGDLIARIRGRVPNIHKVILSVHCHNDLGMATANTLAAIKSGANQVECTMNGIGERAGNTSLEEVVVSIKTRKDFFDAYTNIDISQIFKTSRLVSHLMGIPVQPNKAIVGANAFAHSSGIHQDGILKDRSTYEIVRPEDVGVKEHSLILTARSGRHAVRHRLEQMGYQLSDAIFEQIFQGFLSLADKKKEVADADLESLVESEISKVPEIFHFESVQTVGGNRALPLASVTLRKDGALISEAACGNGPVDAAFLCINRLTGLKVNLLSYDLNAITKGADAQGEATVKIQINGETITGRASSTDVIEASTRAYVNAINRALASKH</sequence>
<feature type="binding site" evidence="11">
    <location>
        <position position="238"/>
    </location>
    <ligand>
        <name>Mn(2+)</name>
        <dbReference type="ChEBI" id="CHEBI:29035"/>
    </ligand>
</feature>
<dbReference type="Gene3D" id="1.10.238.260">
    <property type="match status" value="1"/>
</dbReference>
<dbReference type="GO" id="GO:0030145">
    <property type="term" value="F:manganese ion binding"/>
    <property type="evidence" value="ECO:0007669"/>
    <property type="project" value="UniProtKB-UniRule"/>
</dbReference>
<dbReference type="GO" id="GO:0003985">
    <property type="term" value="F:acetyl-CoA C-acetyltransferase activity"/>
    <property type="evidence" value="ECO:0007669"/>
    <property type="project" value="UniProtKB-UniRule"/>
</dbReference>
<keyword evidence="9 11" id="KW-0464">Manganese</keyword>
<evidence type="ECO:0000313" key="13">
    <source>
        <dbReference type="EMBL" id="MBI4594841.1"/>
    </source>
</evidence>
<dbReference type="FunFam" id="3.30.160.270:FF:000003">
    <property type="entry name" value="2-isopropylmalate synthase"/>
    <property type="match status" value="1"/>
</dbReference>
<dbReference type="PANTHER" id="PTHR10277:SF9">
    <property type="entry name" value="2-ISOPROPYLMALATE SYNTHASE 1, CHLOROPLASTIC-RELATED"/>
    <property type="match status" value="1"/>
</dbReference>
<dbReference type="InterPro" id="IPR050073">
    <property type="entry name" value="2-IPM_HCS-like"/>
</dbReference>
<comment type="pathway">
    <text evidence="1 11">Amino-acid biosynthesis; L-leucine biosynthesis; L-leucine from 3-methyl-2-oxobutanoate: step 1/4.</text>
</comment>
<dbReference type="InterPro" id="IPR013709">
    <property type="entry name" value="2-isopropylmalate_synth_dimer"/>
</dbReference>
<feature type="domain" description="Pyruvate carboxyltransferase" evidence="12">
    <location>
        <begin position="5"/>
        <end position="267"/>
    </location>
</feature>
<reference evidence="13" key="1">
    <citation type="submission" date="2020-07" db="EMBL/GenBank/DDBJ databases">
        <title>Huge and variable diversity of episymbiotic CPR bacteria and DPANN archaea in groundwater ecosystems.</title>
        <authorList>
            <person name="He C.Y."/>
            <person name="Keren R."/>
            <person name="Whittaker M."/>
            <person name="Farag I.F."/>
            <person name="Doudna J."/>
            <person name="Cate J.H.D."/>
            <person name="Banfield J.F."/>
        </authorList>
    </citation>
    <scope>NUCLEOTIDE SEQUENCE</scope>
    <source>
        <strain evidence="13">NC_groundwater_1482_Ag_S-0.65um_47_24</strain>
    </source>
</reference>
<dbReference type="Pfam" id="PF08502">
    <property type="entry name" value="LeuA_dimer"/>
    <property type="match status" value="1"/>
</dbReference>
<evidence type="ECO:0000256" key="6">
    <source>
        <dbReference type="ARBA" id="ARBA00022605"/>
    </source>
</evidence>
<dbReference type="EC" id="2.3.3.13" evidence="3 11"/>
<dbReference type="Pfam" id="PF22617">
    <property type="entry name" value="HCS_D2"/>
    <property type="match status" value="1"/>
</dbReference>
<keyword evidence="7 11" id="KW-0808">Transferase</keyword>
<dbReference type="SUPFAM" id="SSF51569">
    <property type="entry name" value="Aldolase"/>
    <property type="match status" value="1"/>
</dbReference>
<comment type="subunit">
    <text evidence="11">Homodimer.</text>
</comment>
<feature type="binding site" evidence="11">
    <location>
        <position position="202"/>
    </location>
    <ligand>
        <name>Mn(2+)</name>
        <dbReference type="ChEBI" id="CHEBI:29035"/>
    </ligand>
</feature>
<dbReference type="Pfam" id="PF00682">
    <property type="entry name" value="HMGL-like"/>
    <property type="match status" value="1"/>
</dbReference>
<comment type="catalytic activity">
    <reaction evidence="11">
        <text>3-methyl-2-oxobutanoate + acetyl-CoA + H2O = (2S)-2-isopropylmalate + CoA + H(+)</text>
        <dbReference type="Rhea" id="RHEA:21524"/>
        <dbReference type="ChEBI" id="CHEBI:1178"/>
        <dbReference type="ChEBI" id="CHEBI:11851"/>
        <dbReference type="ChEBI" id="CHEBI:15377"/>
        <dbReference type="ChEBI" id="CHEBI:15378"/>
        <dbReference type="ChEBI" id="CHEBI:57287"/>
        <dbReference type="ChEBI" id="CHEBI:57288"/>
        <dbReference type="EC" id="2.3.3.13"/>
    </reaction>
</comment>
<dbReference type="GO" id="GO:0005737">
    <property type="term" value="C:cytoplasm"/>
    <property type="evidence" value="ECO:0007669"/>
    <property type="project" value="UniProtKB-UniRule"/>
</dbReference>
<keyword evidence="10 11" id="KW-0100">Branched-chain amino acid biosynthesis</keyword>
<dbReference type="PROSITE" id="PS00816">
    <property type="entry name" value="AIPM_HOMOCIT_SYNTH_2"/>
    <property type="match status" value="1"/>
</dbReference>
<evidence type="ECO:0000256" key="7">
    <source>
        <dbReference type="ARBA" id="ARBA00022679"/>
    </source>
</evidence>
<dbReference type="EMBL" id="JACQWF010000022">
    <property type="protein sequence ID" value="MBI4594841.1"/>
    <property type="molecule type" value="Genomic_DNA"/>
</dbReference>
<keyword evidence="13" id="KW-0012">Acyltransferase</keyword>
<feature type="binding site" evidence="11">
    <location>
        <position position="204"/>
    </location>
    <ligand>
        <name>Mn(2+)</name>
        <dbReference type="ChEBI" id="CHEBI:29035"/>
    </ligand>
</feature>
<dbReference type="InterPro" id="IPR013785">
    <property type="entry name" value="Aldolase_TIM"/>
</dbReference>
<keyword evidence="11" id="KW-0963">Cytoplasm</keyword>
<name>A0A933LQ04_UNCTE</name>
<dbReference type="InterPro" id="IPR054691">
    <property type="entry name" value="LeuA/HCS_post-cat"/>
</dbReference>
<dbReference type="GO" id="GO:0003852">
    <property type="term" value="F:2-isopropylmalate synthase activity"/>
    <property type="evidence" value="ECO:0007669"/>
    <property type="project" value="UniProtKB-UniRule"/>
</dbReference>
<comment type="cofactor">
    <cofactor evidence="11">
        <name>Mn(2+)</name>
        <dbReference type="ChEBI" id="CHEBI:29035"/>
    </cofactor>
</comment>
<evidence type="ECO:0000256" key="3">
    <source>
        <dbReference type="ARBA" id="ARBA00012973"/>
    </source>
</evidence>
<dbReference type="HAMAP" id="MF_01025">
    <property type="entry name" value="LeuA_type1"/>
    <property type="match status" value="1"/>
</dbReference>
<feature type="binding site" evidence="11">
    <location>
        <position position="14"/>
    </location>
    <ligand>
        <name>Mn(2+)</name>
        <dbReference type="ChEBI" id="CHEBI:29035"/>
    </ligand>
</feature>
<dbReference type="FunFam" id="1.10.238.260:FF:000001">
    <property type="entry name" value="2-isopropylmalate synthase"/>
    <property type="match status" value="1"/>
</dbReference>
<evidence type="ECO:0000256" key="10">
    <source>
        <dbReference type="ARBA" id="ARBA00023304"/>
    </source>
</evidence>
<accession>A0A933LQ04</accession>
<proteinExistence type="inferred from homology"/>
<dbReference type="SMART" id="SM00917">
    <property type="entry name" value="LeuA_dimer"/>
    <property type="match status" value="1"/>
</dbReference>
<dbReference type="AlphaFoldDB" id="A0A933LQ04"/>
<evidence type="ECO:0000256" key="9">
    <source>
        <dbReference type="ARBA" id="ARBA00023211"/>
    </source>
</evidence>
<evidence type="ECO:0000313" key="14">
    <source>
        <dbReference type="Proteomes" id="UP000772181"/>
    </source>
</evidence>
<keyword evidence="6 11" id="KW-0028">Amino-acid biosynthesis</keyword>
<evidence type="ECO:0000259" key="12">
    <source>
        <dbReference type="PROSITE" id="PS50991"/>
    </source>
</evidence>
<evidence type="ECO:0000256" key="4">
    <source>
        <dbReference type="ARBA" id="ARBA00018198"/>
    </source>
</evidence>